<dbReference type="EMBL" id="CAUYUJ010001920">
    <property type="protein sequence ID" value="CAK0798336.1"/>
    <property type="molecule type" value="Genomic_DNA"/>
</dbReference>
<reference evidence="2" key="1">
    <citation type="submission" date="2023-10" db="EMBL/GenBank/DDBJ databases">
        <authorList>
            <person name="Chen Y."/>
            <person name="Shah S."/>
            <person name="Dougan E. K."/>
            <person name="Thang M."/>
            <person name="Chan C."/>
        </authorList>
    </citation>
    <scope>NUCLEOTIDE SEQUENCE [LARGE SCALE GENOMIC DNA]</scope>
</reference>
<sequence length="171" mass="18533">VQSALILIQRKRKWDEHGCELLARLQQVGIAARCPQDGVAGGPPPRRAEARGAGAAASPLGRPRSARRSPREVRTDAALAEDGFGGSRRVSEDIQVHLVDDPGEQRQEARCVRRQAMFQTTTGNPSAQAPFGEPRPRGPAARVRCQRPCRELQAPHRERTTAPSAAAPTAR</sequence>
<feature type="compositionally biased region" description="Basic and acidic residues" evidence="1">
    <location>
        <begin position="148"/>
        <end position="160"/>
    </location>
</feature>
<protein>
    <submittedName>
        <fullName evidence="2">Uncharacterized protein</fullName>
    </submittedName>
</protein>
<comment type="caution">
    <text evidence="2">The sequence shown here is derived from an EMBL/GenBank/DDBJ whole genome shotgun (WGS) entry which is preliminary data.</text>
</comment>
<proteinExistence type="predicted"/>
<dbReference type="Proteomes" id="UP001189429">
    <property type="component" value="Unassembled WGS sequence"/>
</dbReference>
<name>A0ABN9Q2C3_9DINO</name>
<feature type="region of interest" description="Disordered" evidence="1">
    <location>
        <begin position="119"/>
        <end position="171"/>
    </location>
</feature>
<organism evidence="2 3">
    <name type="scientific">Prorocentrum cordatum</name>
    <dbReference type="NCBI Taxonomy" id="2364126"/>
    <lineage>
        <taxon>Eukaryota</taxon>
        <taxon>Sar</taxon>
        <taxon>Alveolata</taxon>
        <taxon>Dinophyceae</taxon>
        <taxon>Prorocentrales</taxon>
        <taxon>Prorocentraceae</taxon>
        <taxon>Prorocentrum</taxon>
    </lineage>
</organism>
<gene>
    <name evidence="2" type="ORF">PCOR1329_LOCUS7110</name>
</gene>
<evidence type="ECO:0000256" key="1">
    <source>
        <dbReference type="SAM" id="MobiDB-lite"/>
    </source>
</evidence>
<evidence type="ECO:0000313" key="2">
    <source>
        <dbReference type="EMBL" id="CAK0798336.1"/>
    </source>
</evidence>
<accession>A0ABN9Q2C3</accession>
<feature type="region of interest" description="Disordered" evidence="1">
    <location>
        <begin position="36"/>
        <end position="86"/>
    </location>
</feature>
<keyword evidence="3" id="KW-1185">Reference proteome</keyword>
<evidence type="ECO:0000313" key="3">
    <source>
        <dbReference type="Proteomes" id="UP001189429"/>
    </source>
</evidence>
<feature type="non-terminal residue" evidence="2">
    <location>
        <position position="1"/>
    </location>
</feature>
<feature type="compositionally biased region" description="Low complexity" evidence="1">
    <location>
        <begin position="161"/>
        <end position="171"/>
    </location>
</feature>
<feature type="compositionally biased region" description="Low complexity" evidence="1">
    <location>
        <begin position="51"/>
        <end position="63"/>
    </location>
</feature>